<reference evidence="2" key="1">
    <citation type="submission" date="2020-11" db="EMBL/GenBank/DDBJ databases">
        <authorList>
            <person name="Tran Van P."/>
        </authorList>
    </citation>
    <scope>NUCLEOTIDE SEQUENCE</scope>
</reference>
<dbReference type="EMBL" id="OE851904">
    <property type="protein sequence ID" value="CAD7615579.1"/>
    <property type="molecule type" value="Genomic_DNA"/>
</dbReference>
<gene>
    <name evidence="2" type="ORF">TGEB3V08_LOCUS11566</name>
</gene>
<evidence type="ECO:0000256" key="1">
    <source>
        <dbReference type="SAM" id="MobiDB-lite"/>
    </source>
</evidence>
<dbReference type="AlphaFoldDB" id="A0A7R9PS79"/>
<proteinExistence type="predicted"/>
<organism evidence="2">
    <name type="scientific">Timema genevievae</name>
    <name type="common">Walking stick</name>
    <dbReference type="NCBI Taxonomy" id="629358"/>
    <lineage>
        <taxon>Eukaryota</taxon>
        <taxon>Metazoa</taxon>
        <taxon>Ecdysozoa</taxon>
        <taxon>Arthropoda</taxon>
        <taxon>Hexapoda</taxon>
        <taxon>Insecta</taxon>
        <taxon>Pterygota</taxon>
        <taxon>Neoptera</taxon>
        <taxon>Polyneoptera</taxon>
        <taxon>Phasmatodea</taxon>
        <taxon>Timematodea</taxon>
        <taxon>Timematoidea</taxon>
        <taxon>Timematidae</taxon>
        <taxon>Timema</taxon>
    </lineage>
</organism>
<name>A0A7R9PS79_TIMGE</name>
<accession>A0A7R9PS79</accession>
<evidence type="ECO:0000313" key="2">
    <source>
        <dbReference type="EMBL" id="CAD7615579.1"/>
    </source>
</evidence>
<feature type="region of interest" description="Disordered" evidence="1">
    <location>
        <begin position="121"/>
        <end position="140"/>
    </location>
</feature>
<protein>
    <submittedName>
        <fullName evidence="2">Uncharacterized protein</fullName>
    </submittedName>
</protein>
<sequence>MLRNLLESSASTAISVDASEVIEEVVSLEENSGEVSDARDPNEDVFCIDLSSITAVSQADQAAELQALNLPVYDQEVLEQSVLQQVDLALEKRQLEQTRTRLDKAIKDVCHDIRSCQQRQKKTREVLSTGGSKGQDIETHHKKLTALRAQLASLKEKRAKQTVG</sequence>